<keyword evidence="1" id="KW-0732">Signal</keyword>
<dbReference type="STRING" id="137838.GCA_001458595_00922"/>
<evidence type="ECO:0000313" key="4">
    <source>
        <dbReference type="EMBL" id="PEG29259.1"/>
    </source>
</evidence>
<dbReference type="EMBL" id="PDCJ01000004">
    <property type="protein sequence ID" value="PEG29259.1"/>
    <property type="molecule type" value="Genomic_DNA"/>
</dbReference>
<evidence type="ECO:0000313" key="6">
    <source>
        <dbReference type="Proteomes" id="UP000220840"/>
    </source>
</evidence>
<dbReference type="PROSITE" id="PS51257">
    <property type="entry name" value="PROKAR_LIPOPROTEIN"/>
    <property type="match status" value="1"/>
</dbReference>
<dbReference type="EMBL" id="CAKJVE010000004">
    <property type="protein sequence ID" value="CAG9711117.1"/>
    <property type="molecule type" value="Genomic_DNA"/>
</dbReference>
<dbReference type="Proteomes" id="UP000431451">
    <property type="component" value="Unassembled WGS sequence"/>
</dbReference>
<evidence type="ECO:0000313" key="3">
    <source>
        <dbReference type="EMBL" id="CAI3568110.1"/>
    </source>
</evidence>
<reference evidence="5 7" key="2">
    <citation type="submission" date="2018-06" db="EMBL/GenBank/DDBJ databases">
        <authorList>
            <consortium name="IHU Genomes"/>
        </authorList>
    </citation>
    <scope>NUCLEOTIDE SEQUENCE [LARGE SCALE GENOMIC DNA]</scope>
    <source>
        <strain evidence="5 7">NEC25</strain>
    </source>
</reference>
<dbReference type="OrthoDB" id="1929962at2"/>
<dbReference type="GeneID" id="68875992"/>
<sequence length="234" mass="26428">MSKKIASILMSLVLCVSLISCGNGKTEDEAAKENNTAQEQQKTDATDAYLTGEWAEDRTLDELKTVFDEKLANVEKITKDTGLKYSLDEKIKKIDGQQVTEKAIYFDNENPEMNKMESMYFGLKIYGEDLSSGEIQLKLSLKFDSKDAIESGKFDLGETAFAKYIEAFTGEENKDYSNINNTIIEQMKSGQEEVIVSNTTKDGLKEEYLADKDYIVYKLSTKKYVFANAEMSME</sequence>
<feature type="signal peptide" evidence="1">
    <location>
        <begin position="1"/>
        <end position="22"/>
    </location>
</feature>
<reference evidence="2" key="3">
    <citation type="submission" date="2021-10" db="EMBL/GenBank/DDBJ databases">
        <authorList>
            <person name="Mesa V."/>
        </authorList>
    </citation>
    <scope>NUCLEOTIDE SEQUENCE</scope>
    <source>
        <strain evidence="2">CC3_PB</strain>
    </source>
</reference>
<protein>
    <recommendedName>
        <fullName evidence="8">Lipoprotein</fullName>
    </recommendedName>
</protein>
<evidence type="ECO:0000313" key="2">
    <source>
        <dbReference type="EMBL" id="CAG9711117.1"/>
    </source>
</evidence>
<accession>A0A2A7MCD3</accession>
<proteinExistence type="predicted"/>
<dbReference type="EMBL" id="UWJD01000001">
    <property type="protein sequence ID" value="VCT83076.1"/>
    <property type="molecule type" value="Genomic_DNA"/>
</dbReference>
<evidence type="ECO:0000256" key="1">
    <source>
        <dbReference type="SAM" id="SignalP"/>
    </source>
</evidence>
<dbReference type="Proteomes" id="UP000220840">
    <property type="component" value="Unassembled WGS sequence"/>
</dbReference>
<dbReference type="Proteomes" id="UP001189143">
    <property type="component" value="Unassembled WGS sequence"/>
</dbReference>
<dbReference type="RefSeq" id="WP_058293847.1">
    <property type="nucleotide sequence ID" value="NZ_CAKJVD010000014.1"/>
</dbReference>
<reference evidence="3" key="4">
    <citation type="submission" date="2022-10" db="EMBL/GenBank/DDBJ databases">
        <authorList>
            <person name="Aires J."/>
            <person name="Mesa V."/>
        </authorList>
    </citation>
    <scope>NUCLEOTIDE SEQUENCE</scope>
    <source>
        <strain evidence="3">Clostridium neonatale JD116</strain>
    </source>
</reference>
<dbReference type="Proteomes" id="UP000789738">
    <property type="component" value="Unassembled WGS sequence"/>
</dbReference>
<dbReference type="AlphaFoldDB" id="A0A2A7MCD3"/>
<reference evidence="4 6" key="1">
    <citation type="submission" date="2017-10" db="EMBL/GenBank/DDBJ databases">
        <title>Effective Description of Clostridium neonatale sp. nov. linked to necrotizing enterocolitis in neonates and a clarification of species assignable to the genus Clostridium (Prazmowski 1880) emend. Lawson and Rainey 2016.</title>
        <authorList>
            <person name="Bernard K."/>
            <person name="Burdz T."/>
            <person name="Wiebe D."/>
            <person name="Balcewich B."/>
            <person name="Alfa M."/>
            <person name="Bernier A.-M."/>
        </authorList>
    </citation>
    <scope>NUCLEOTIDE SEQUENCE [LARGE SCALE GENOMIC DNA]</scope>
    <source>
        <strain evidence="4 6">LCDC99A005</strain>
    </source>
</reference>
<evidence type="ECO:0000313" key="7">
    <source>
        <dbReference type="Proteomes" id="UP000431451"/>
    </source>
</evidence>
<evidence type="ECO:0008006" key="8">
    <source>
        <dbReference type="Google" id="ProtNLM"/>
    </source>
</evidence>
<name>A0A2A7MCD3_9CLOT</name>
<dbReference type="EMBL" id="CAMTCP010000122">
    <property type="protein sequence ID" value="CAI3568110.1"/>
    <property type="molecule type" value="Genomic_DNA"/>
</dbReference>
<gene>
    <name evidence="3" type="ORF">CNEO2_200041</name>
    <name evidence="2" type="ORF">CNEO_45093</name>
    <name evidence="5" type="ORF">CNEONATNEC25_00671</name>
    <name evidence="4" type="ORF">CQ394_17980</name>
</gene>
<organism evidence="4 6">
    <name type="scientific">Clostridium neonatale</name>
    <dbReference type="NCBI Taxonomy" id="137838"/>
    <lineage>
        <taxon>Bacteria</taxon>
        <taxon>Bacillati</taxon>
        <taxon>Bacillota</taxon>
        <taxon>Clostridia</taxon>
        <taxon>Eubacteriales</taxon>
        <taxon>Clostridiaceae</taxon>
        <taxon>Clostridium</taxon>
    </lineage>
</organism>
<evidence type="ECO:0000313" key="5">
    <source>
        <dbReference type="EMBL" id="VCT83076.1"/>
    </source>
</evidence>
<feature type="chain" id="PRO_5044380401" description="Lipoprotein" evidence="1">
    <location>
        <begin position="23"/>
        <end position="234"/>
    </location>
</feature>
<keyword evidence="6" id="KW-1185">Reference proteome</keyword>